<organism evidence="1 3">
    <name type="scientific">Salinicola acroporae</name>
    <dbReference type="NCBI Taxonomy" id="1541440"/>
    <lineage>
        <taxon>Bacteria</taxon>
        <taxon>Pseudomonadati</taxon>
        <taxon>Pseudomonadota</taxon>
        <taxon>Gammaproteobacteria</taxon>
        <taxon>Oceanospirillales</taxon>
        <taxon>Halomonadaceae</taxon>
        <taxon>Salinicola</taxon>
    </lineage>
</organism>
<name>A0ABT6I0B2_9GAMM</name>
<reference evidence="1" key="1">
    <citation type="journal article" date="2015" name="Antonie Van Leeuwenhoek">
        <title>Comparative 16S rRNA signatures and multilocus sequence analysis for the genus Salinicola and description of Salinicola acroporae sp. nov., isolated from coral Acropora digitifera.</title>
        <authorList>
            <person name="Lepcha R.T."/>
            <person name="Poddar A."/>
            <person name="Schumann P."/>
            <person name="Das S.K."/>
        </authorList>
    </citation>
    <scope>NUCLEOTIDE SEQUENCE</scope>
    <source>
        <strain evidence="1">S4-41</strain>
    </source>
</reference>
<sequence>MMTVTLNLDCSVCGHHRFRLPIKQEEGSRVICANCSAYKCQVQDLEKALIAVGRSRHRTAVSAA</sequence>
<protein>
    <submittedName>
        <fullName evidence="1">Uncharacterized protein</fullName>
    </submittedName>
</protein>
<dbReference type="Proteomes" id="UP001162135">
    <property type="component" value="Unassembled WGS sequence"/>
</dbReference>
<evidence type="ECO:0000313" key="3">
    <source>
        <dbReference type="Proteomes" id="UP001162135"/>
    </source>
</evidence>
<gene>
    <name evidence="1" type="ORF">CUR86_00050</name>
    <name evidence="2" type="ORF">CUR86_20420</name>
</gene>
<reference evidence="1" key="2">
    <citation type="submission" date="2017-11" db="EMBL/GenBank/DDBJ databases">
        <authorList>
            <person name="Das S.K."/>
        </authorList>
    </citation>
    <scope>NUCLEOTIDE SEQUENCE</scope>
    <source>
        <strain evidence="1">S4-41</strain>
    </source>
</reference>
<comment type="caution">
    <text evidence="1">The sequence shown here is derived from an EMBL/GenBank/DDBJ whole genome shotgun (WGS) entry which is preliminary data.</text>
</comment>
<dbReference type="EMBL" id="PGFS01000001">
    <property type="protein sequence ID" value="MDH4574551.1"/>
    <property type="molecule type" value="Genomic_DNA"/>
</dbReference>
<evidence type="ECO:0000313" key="2">
    <source>
        <dbReference type="EMBL" id="MDH4574551.1"/>
    </source>
</evidence>
<keyword evidence="3" id="KW-1185">Reference proteome</keyword>
<dbReference type="EMBL" id="PGFS01000001">
    <property type="protein sequence ID" value="MDH4571011.1"/>
    <property type="molecule type" value="Genomic_DNA"/>
</dbReference>
<proteinExistence type="predicted"/>
<accession>A0ABT6I0B2</accession>
<evidence type="ECO:0000313" key="1">
    <source>
        <dbReference type="EMBL" id="MDH4571011.1"/>
    </source>
</evidence>